<dbReference type="PANTHER" id="PTHR30203:SF25">
    <property type="entry name" value="OUTER MEMBRANE PROTEIN-RELATED"/>
    <property type="match status" value="1"/>
</dbReference>
<dbReference type="GO" id="GO:0015562">
    <property type="term" value="F:efflux transmembrane transporter activity"/>
    <property type="evidence" value="ECO:0007669"/>
    <property type="project" value="InterPro"/>
</dbReference>
<comment type="similarity">
    <text evidence="1">Belongs to the outer membrane factor (OMF) (TC 1.B.17) family.</text>
</comment>
<feature type="region of interest" description="Disordered" evidence="2">
    <location>
        <begin position="483"/>
        <end position="510"/>
    </location>
</feature>
<protein>
    <submittedName>
        <fullName evidence="4">Outer membrane efflux protein</fullName>
    </submittedName>
</protein>
<dbReference type="KEGG" id="smt:Smal_2024"/>
<proteinExistence type="inferred from homology"/>
<dbReference type="Pfam" id="PF02321">
    <property type="entry name" value="OEP"/>
    <property type="match status" value="2"/>
</dbReference>
<sequence length="510" mass="54253" precursor="true">MMSIGNRVACLSIAMLVALSSGCASVAPRTGIPDAAARHHVGQAPTPAALDADVLPGTPNRQWWKDFSDPNLDALVTLAMRGNHDLKSALAAVVEARALAGAARKDYLPSGALQVKAEAMQSAQIEADPYRQDLPRPPSQRLLSAGQMFSWELDLFGRIGTAAAMADRKADAAAADARSAAAVLQAEVAKNYFLLRMDQISLSSLDREVGLSEARVARVKARYAAGLVDRREALAVESEHAELVAQEAATVTRLQADRAALAVLAGRSPTARDDTWEALLAPTPLPAPPGLASLAQPTDLLARRPDVAKADARLRASLGNVVLAERAHLPRLTLNVFGGILAPFGSLGDSSAKRFSAGPELQWEWLSFGRKKAREEAARAGSDQNWHAFEQTVLTALKESEDSLHAWTSSQVRMQQAVNAEALSSRSSAYASSRVDAGIEPKDAGLQQQALHEKARRELAAAQAGLLMAHVQVQLALGAWQPEKGDPEIEIGRPNASRKSAESEASAAHH</sequence>
<evidence type="ECO:0000313" key="4">
    <source>
        <dbReference type="EMBL" id="ACF51728.1"/>
    </source>
</evidence>
<dbReference type="PANTHER" id="PTHR30203">
    <property type="entry name" value="OUTER MEMBRANE CATION EFFLUX PROTEIN"/>
    <property type="match status" value="1"/>
</dbReference>
<reference evidence="4 5" key="1">
    <citation type="submission" date="2008-06" db="EMBL/GenBank/DDBJ databases">
        <title>Complete sequence of Stenotrophomonas maltophilia R551-3.</title>
        <authorList>
            <consortium name="US DOE Joint Genome Institute"/>
            <person name="Lucas S."/>
            <person name="Copeland A."/>
            <person name="Lapidus A."/>
            <person name="Glavina del Rio T."/>
            <person name="Dalin E."/>
            <person name="Tice H."/>
            <person name="Pitluck S."/>
            <person name="Chain P."/>
            <person name="Malfatti S."/>
            <person name="Shin M."/>
            <person name="Vergez L."/>
            <person name="Lang D."/>
            <person name="Schmutz J."/>
            <person name="Larimer F."/>
            <person name="Land M."/>
            <person name="Hauser L."/>
            <person name="Kyrpides N."/>
            <person name="Mikhailova N."/>
            <person name="Taghavi S."/>
            <person name="Monchy S."/>
            <person name="Newman L."/>
            <person name="Vangronsveld J."/>
            <person name="van der Lelie D."/>
            <person name="Richardson P."/>
        </authorList>
    </citation>
    <scope>NUCLEOTIDE SEQUENCE [LARGE SCALE GENOMIC DNA]</scope>
    <source>
        <strain evidence="4 5">R551-3</strain>
    </source>
</reference>
<gene>
    <name evidence="4" type="ordered locus">Smal_2024</name>
</gene>
<dbReference type="InterPro" id="IPR003423">
    <property type="entry name" value="OMP_efflux"/>
</dbReference>
<dbReference type="Proteomes" id="UP000001867">
    <property type="component" value="Chromosome"/>
</dbReference>
<dbReference type="EMBL" id="CP001111">
    <property type="protein sequence ID" value="ACF51728.1"/>
    <property type="molecule type" value="Genomic_DNA"/>
</dbReference>
<dbReference type="Gene3D" id="1.20.1600.10">
    <property type="entry name" value="Outer membrane efflux proteins (OEP)"/>
    <property type="match status" value="1"/>
</dbReference>
<evidence type="ECO:0000256" key="3">
    <source>
        <dbReference type="SAM" id="SignalP"/>
    </source>
</evidence>
<name>B4SJH3_STRM5</name>
<accession>B4SJH3</accession>
<dbReference type="STRING" id="391008.Smal_2024"/>
<evidence type="ECO:0000256" key="2">
    <source>
        <dbReference type="SAM" id="MobiDB-lite"/>
    </source>
</evidence>
<dbReference type="SUPFAM" id="SSF56954">
    <property type="entry name" value="Outer membrane efflux proteins (OEP)"/>
    <property type="match status" value="1"/>
</dbReference>
<dbReference type="eggNOG" id="COG1538">
    <property type="taxonomic scope" value="Bacteria"/>
</dbReference>
<feature type="chain" id="PRO_5002825983" evidence="3">
    <location>
        <begin position="27"/>
        <end position="510"/>
    </location>
</feature>
<feature type="signal peptide" evidence="3">
    <location>
        <begin position="1"/>
        <end position="26"/>
    </location>
</feature>
<dbReference type="PROSITE" id="PS51257">
    <property type="entry name" value="PROKAR_LIPOPROTEIN"/>
    <property type="match status" value="1"/>
</dbReference>
<dbReference type="HOGENOM" id="CLU_012817_13_0_6"/>
<evidence type="ECO:0000313" key="5">
    <source>
        <dbReference type="Proteomes" id="UP000001867"/>
    </source>
</evidence>
<dbReference type="Gene3D" id="2.20.200.10">
    <property type="entry name" value="Outer membrane efflux proteins (OEP)"/>
    <property type="match status" value="1"/>
</dbReference>
<evidence type="ECO:0000256" key="1">
    <source>
        <dbReference type="ARBA" id="ARBA00007613"/>
    </source>
</evidence>
<keyword evidence="3" id="KW-0732">Signal</keyword>
<dbReference type="InterPro" id="IPR010131">
    <property type="entry name" value="MdtP/NodT-like"/>
</dbReference>
<organism evidence="4 5">
    <name type="scientific">Stenotrophomonas maltophilia (strain R551-3)</name>
    <dbReference type="NCBI Taxonomy" id="391008"/>
    <lineage>
        <taxon>Bacteria</taxon>
        <taxon>Pseudomonadati</taxon>
        <taxon>Pseudomonadota</taxon>
        <taxon>Gammaproteobacteria</taxon>
        <taxon>Lysobacterales</taxon>
        <taxon>Lysobacteraceae</taxon>
        <taxon>Stenotrophomonas</taxon>
        <taxon>Stenotrophomonas maltophilia group</taxon>
    </lineage>
</organism>
<dbReference type="AlphaFoldDB" id="B4SJH3"/>